<dbReference type="InterPro" id="IPR019080">
    <property type="entry name" value="YqaJ_viral_recombinase"/>
</dbReference>
<evidence type="ECO:0008006" key="9">
    <source>
        <dbReference type="Google" id="ProtNLM"/>
    </source>
</evidence>
<dbReference type="InterPro" id="IPR019786">
    <property type="entry name" value="Zinc_finger_PHD-type_CS"/>
</dbReference>
<proteinExistence type="predicted"/>
<evidence type="ECO:0000256" key="1">
    <source>
        <dbReference type="ARBA" id="ARBA00022723"/>
    </source>
</evidence>
<accession>A0AAW0Q788</accession>
<evidence type="ECO:0000259" key="6">
    <source>
        <dbReference type="PROSITE" id="PS50966"/>
    </source>
</evidence>
<dbReference type="InterPro" id="IPR007527">
    <property type="entry name" value="Znf_SWIM"/>
</dbReference>
<dbReference type="InterPro" id="IPR011011">
    <property type="entry name" value="Znf_FYVE_PHD"/>
</dbReference>
<organism evidence="7 8">
    <name type="scientific">Mugilogobius chulae</name>
    <name type="common">yellowstripe goby</name>
    <dbReference type="NCBI Taxonomy" id="88201"/>
    <lineage>
        <taxon>Eukaryota</taxon>
        <taxon>Metazoa</taxon>
        <taxon>Chordata</taxon>
        <taxon>Craniata</taxon>
        <taxon>Vertebrata</taxon>
        <taxon>Euteleostomi</taxon>
        <taxon>Actinopterygii</taxon>
        <taxon>Neopterygii</taxon>
        <taxon>Teleostei</taxon>
        <taxon>Neoteleostei</taxon>
        <taxon>Acanthomorphata</taxon>
        <taxon>Gobiaria</taxon>
        <taxon>Gobiiformes</taxon>
        <taxon>Gobioidei</taxon>
        <taxon>Gobiidae</taxon>
        <taxon>Gobionellinae</taxon>
        <taxon>Mugilogobius</taxon>
    </lineage>
</organism>
<evidence type="ECO:0000313" key="8">
    <source>
        <dbReference type="Proteomes" id="UP001460270"/>
    </source>
</evidence>
<name>A0AAW0Q788_9GOBI</name>
<feature type="domain" description="SWIM-type" evidence="6">
    <location>
        <begin position="124"/>
        <end position="160"/>
    </location>
</feature>
<evidence type="ECO:0000313" key="7">
    <source>
        <dbReference type="EMBL" id="KAK7940077.1"/>
    </source>
</evidence>
<dbReference type="AlphaFoldDB" id="A0AAW0Q788"/>
<dbReference type="EMBL" id="JBBPFD010000002">
    <property type="protein sequence ID" value="KAK7940077.1"/>
    <property type="molecule type" value="Genomic_DNA"/>
</dbReference>
<feature type="domain" description="PHD-type" evidence="5">
    <location>
        <begin position="554"/>
        <end position="606"/>
    </location>
</feature>
<keyword evidence="2 4" id="KW-0863">Zinc-finger</keyword>
<dbReference type="SUPFAM" id="SSF52980">
    <property type="entry name" value="Restriction endonuclease-like"/>
    <property type="match status" value="1"/>
</dbReference>
<dbReference type="CDD" id="cd22343">
    <property type="entry name" value="PDDEXK_lambda_exonuclease-like"/>
    <property type="match status" value="1"/>
</dbReference>
<keyword evidence="1" id="KW-0479">Metal-binding</keyword>
<dbReference type="InterPro" id="IPR019787">
    <property type="entry name" value="Znf_PHD-finger"/>
</dbReference>
<dbReference type="Gene3D" id="3.30.40.10">
    <property type="entry name" value="Zinc/RING finger domain, C3HC4 (zinc finger)"/>
    <property type="match status" value="1"/>
</dbReference>
<dbReference type="InterPro" id="IPR011335">
    <property type="entry name" value="Restrct_endonuc-II-like"/>
</dbReference>
<evidence type="ECO:0000259" key="5">
    <source>
        <dbReference type="PROSITE" id="PS50016"/>
    </source>
</evidence>
<dbReference type="PROSITE" id="PS50016">
    <property type="entry name" value="ZF_PHD_2"/>
    <property type="match status" value="1"/>
</dbReference>
<dbReference type="Pfam" id="PF09588">
    <property type="entry name" value="YqaJ"/>
    <property type="match status" value="1"/>
</dbReference>
<protein>
    <recommendedName>
        <fullName evidence="9">PHD-type domain-containing protein</fullName>
    </recommendedName>
</protein>
<dbReference type="SUPFAM" id="SSF57903">
    <property type="entry name" value="FYVE/PHD zinc finger"/>
    <property type="match status" value="1"/>
</dbReference>
<evidence type="ECO:0000256" key="3">
    <source>
        <dbReference type="ARBA" id="ARBA00022833"/>
    </source>
</evidence>
<evidence type="ECO:0000256" key="2">
    <source>
        <dbReference type="ARBA" id="ARBA00022771"/>
    </source>
</evidence>
<dbReference type="PANTHER" id="PTHR47526:SF4">
    <property type="entry name" value="SWIM-TYPE DOMAIN-CONTAINING PROTEIN"/>
    <property type="match status" value="1"/>
</dbReference>
<dbReference type="Gene3D" id="3.90.320.10">
    <property type="match status" value="1"/>
</dbReference>
<dbReference type="PROSITE" id="PS01359">
    <property type="entry name" value="ZF_PHD_1"/>
    <property type="match status" value="1"/>
</dbReference>
<dbReference type="InterPro" id="IPR001965">
    <property type="entry name" value="Znf_PHD"/>
</dbReference>
<dbReference type="InterPro" id="IPR011604">
    <property type="entry name" value="PDDEXK-like_dom_sf"/>
</dbReference>
<dbReference type="InterPro" id="IPR013083">
    <property type="entry name" value="Znf_RING/FYVE/PHD"/>
</dbReference>
<dbReference type="GO" id="GO:0008270">
    <property type="term" value="F:zinc ion binding"/>
    <property type="evidence" value="ECO:0007669"/>
    <property type="project" value="UniProtKB-KW"/>
</dbReference>
<keyword evidence="8" id="KW-1185">Reference proteome</keyword>
<dbReference type="Proteomes" id="UP001460270">
    <property type="component" value="Unassembled WGS sequence"/>
</dbReference>
<dbReference type="SMART" id="SM00249">
    <property type="entry name" value="PHD"/>
    <property type="match status" value="1"/>
</dbReference>
<comment type="caution">
    <text evidence="7">The sequence shown here is derived from an EMBL/GenBank/DDBJ whole genome shotgun (WGS) entry which is preliminary data.</text>
</comment>
<dbReference type="GO" id="GO:0006281">
    <property type="term" value="P:DNA repair"/>
    <property type="evidence" value="ECO:0007669"/>
    <property type="project" value="UniProtKB-ARBA"/>
</dbReference>
<dbReference type="PANTHER" id="PTHR47526">
    <property type="entry name" value="ATP-DEPENDENT DNA HELICASE"/>
    <property type="match status" value="1"/>
</dbReference>
<evidence type="ECO:0000256" key="4">
    <source>
        <dbReference type="PROSITE-ProRule" id="PRU00325"/>
    </source>
</evidence>
<gene>
    <name evidence="7" type="ORF">WMY93_003403</name>
</gene>
<keyword evidence="3" id="KW-0862">Zinc</keyword>
<dbReference type="PROSITE" id="PS50966">
    <property type="entry name" value="ZF_SWIM"/>
    <property type="match status" value="1"/>
</dbReference>
<sequence length="621" mass="70645">MASKATVHAGTDYVKSLAPTVRERYTNKLKVVSNKDPYTLAANDWSTDVDLLPAVTYPDIVNYLVHDTSAYTLESLKAFKSLEAYNYFVSGWVKEMKQLRENGFCIVTAKVLHSQRLSAPPLQPWIIAEANGTVKSAHCTCMAGLGEVCSHVGALLFTVETVARIRDSMTVTQEKAYWLLPSGLKKIEYKPIRLMDFSSAKTKKKRLDEQVHSHCASDHQEKTPPCRPAKVTTPEMTDDELNAFFHQIQICGTKPVILSVIQGFSEAYIPKSLDKKFPPILTNLLDAECFDMEKTELLQKCSELRRNIFITAEQASQVERVSRFQASSKEWHQFRLGRITASRLKSVCHTTVENPAQSVIKNICNPTKFSTAATRWGCAHEKDALERYKMEMKTLHASFSIQDSGFVINPKYPYMGATPDSLVSCECCGNGCVEVKCPFCLRAGKIEDNLGSKSCLEINQDHKLQLKHTHQYYYQVQCQMFLCERDYCDFVVWTEKDVHFERIEPDELFWQEISSKASVFFDSVILPELVAKFFSRSAVKDNTAVTAQVQASEDFICYCQKKYIEGDDVVGCDNDNCKNKWFHFHCVNLKRAPRSEKWYCPTCRKLPQFKKGKSNKKTSTL</sequence>
<reference evidence="8" key="1">
    <citation type="submission" date="2024-04" db="EMBL/GenBank/DDBJ databases">
        <title>Salinicola lusitanus LLJ914,a marine bacterium isolated from the Okinawa Trough.</title>
        <authorList>
            <person name="Li J."/>
        </authorList>
    </citation>
    <scope>NUCLEOTIDE SEQUENCE [LARGE SCALE GENOMIC DNA]</scope>
</reference>